<evidence type="ECO:0000256" key="6">
    <source>
        <dbReference type="ARBA" id="ARBA00022723"/>
    </source>
</evidence>
<dbReference type="GO" id="GO:0004525">
    <property type="term" value="F:ribonuclease III activity"/>
    <property type="evidence" value="ECO:0007669"/>
    <property type="project" value="UniProtKB-UniRule"/>
</dbReference>
<dbReference type="GO" id="GO:0046872">
    <property type="term" value="F:metal ion binding"/>
    <property type="evidence" value="ECO:0007669"/>
    <property type="project" value="UniProtKB-KW"/>
</dbReference>
<dbReference type="HAMAP" id="MF_00104">
    <property type="entry name" value="RNase_III"/>
    <property type="match status" value="1"/>
</dbReference>
<comment type="cofactor">
    <cofactor evidence="12">
        <name>Mg(2+)</name>
        <dbReference type="ChEBI" id="CHEBI:18420"/>
    </cofactor>
</comment>
<dbReference type="InterPro" id="IPR014720">
    <property type="entry name" value="dsRBD_dom"/>
</dbReference>
<evidence type="ECO:0000256" key="4">
    <source>
        <dbReference type="ARBA" id="ARBA00022664"/>
    </source>
</evidence>
<evidence type="ECO:0000256" key="10">
    <source>
        <dbReference type="ARBA" id="ARBA00022884"/>
    </source>
</evidence>
<reference evidence="16" key="1">
    <citation type="submission" date="2018-04" db="EMBL/GenBank/DDBJ databases">
        <authorList>
            <person name="Cornet L."/>
        </authorList>
    </citation>
    <scope>NUCLEOTIDE SEQUENCE [LARGE SCALE GENOMIC DNA]</scope>
</reference>
<protein>
    <recommendedName>
        <fullName evidence="12">Ribonuclease 3</fullName>
        <ecNumber evidence="12">3.1.26.3</ecNumber>
    </recommendedName>
    <alternativeName>
        <fullName evidence="12">Ribonuclease III</fullName>
        <shortName evidence="12">RNase III</shortName>
    </alternativeName>
</protein>
<reference evidence="15 16" key="2">
    <citation type="submission" date="2018-06" db="EMBL/GenBank/DDBJ databases">
        <title>Metagenomic assembly of (sub)arctic Cyanobacteria and their associated microbiome from non-axenic cultures.</title>
        <authorList>
            <person name="Baurain D."/>
        </authorList>
    </citation>
    <scope>NUCLEOTIDE SEQUENCE [LARGE SCALE GENOMIC DNA]</scope>
    <source>
        <strain evidence="15">ULC041bin1</strain>
    </source>
</reference>
<dbReference type="CDD" id="cd10845">
    <property type="entry name" value="DSRM_RNAse_III_family"/>
    <property type="match status" value="1"/>
</dbReference>
<evidence type="ECO:0000256" key="1">
    <source>
        <dbReference type="ARBA" id="ARBA00000109"/>
    </source>
</evidence>
<dbReference type="Gene3D" id="1.10.1520.10">
    <property type="entry name" value="Ribonuclease III domain"/>
    <property type="match status" value="1"/>
</dbReference>
<dbReference type="Pfam" id="PF00035">
    <property type="entry name" value="dsrm"/>
    <property type="match status" value="1"/>
</dbReference>
<dbReference type="PROSITE" id="PS00517">
    <property type="entry name" value="RNASE_3_1"/>
    <property type="match status" value="1"/>
</dbReference>
<dbReference type="FunFam" id="1.10.1520.10:FF:000001">
    <property type="entry name" value="Ribonuclease 3"/>
    <property type="match status" value="1"/>
</dbReference>
<accession>A0A2W4VZM1</accession>
<evidence type="ECO:0000313" key="15">
    <source>
        <dbReference type="EMBL" id="PZO38374.1"/>
    </source>
</evidence>
<keyword evidence="12" id="KW-0963">Cytoplasm</keyword>
<dbReference type="PROSITE" id="PS50137">
    <property type="entry name" value="DS_RBD"/>
    <property type="match status" value="1"/>
</dbReference>
<comment type="function">
    <text evidence="11 12">Digests double-stranded RNA. Involved in the processing of primary rRNA transcript to yield the immediate precursors to the large and small rRNAs (23S and 16S). Processes some mRNAs, and tRNAs when they are encoded in the rRNA operon. Processes pre-crRNA and tracrRNA of type II CRISPR loci if present in the organism.</text>
</comment>
<feature type="binding site" evidence="12">
    <location>
        <position position="36"/>
    </location>
    <ligand>
        <name>Mg(2+)</name>
        <dbReference type="ChEBI" id="CHEBI:18420"/>
    </ligand>
</feature>
<keyword evidence="5 12" id="KW-0540">Nuclease</keyword>
<gene>
    <name evidence="12 15" type="primary">rnc</name>
    <name evidence="15" type="ORF">DCF17_14755</name>
</gene>
<keyword evidence="3 12" id="KW-0698">rRNA processing</keyword>
<dbReference type="EMBL" id="QBMN01000105">
    <property type="protein sequence ID" value="PZO38374.1"/>
    <property type="molecule type" value="Genomic_DNA"/>
</dbReference>
<evidence type="ECO:0000256" key="3">
    <source>
        <dbReference type="ARBA" id="ARBA00022552"/>
    </source>
</evidence>
<evidence type="ECO:0000256" key="2">
    <source>
        <dbReference type="ARBA" id="ARBA00010183"/>
    </source>
</evidence>
<evidence type="ECO:0000256" key="7">
    <source>
        <dbReference type="ARBA" id="ARBA00022759"/>
    </source>
</evidence>
<evidence type="ECO:0000259" key="14">
    <source>
        <dbReference type="PROSITE" id="PS50142"/>
    </source>
</evidence>
<comment type="caution">
    <text evidence="15">The sequence shown here is derived from an EMBL/GenBank/DDBJ whole genome shotgun (WGS) entry which is preliminary data.</text>
</comment>
<feature type="binding site" evidence="12">
    <location>
        <position position="107"/>
    </location>
    <ligand>
        <name>Mg(2+)</name>
        <dbReference type="ChEBI" id="CHEBI:18420"/>
    </ligand>
</feature>
<dbReference type="Proteomes" id="UP000249081">
    <property type="component" value="Unassembled WGS sequence"/>
</dbReference>
<keyword evidence="4 12" id="KW-0507">mRNA processing</keyword>
<evidence type="ECO:0000313" key="16">
    <source>
        <dbReference type="Proteomes" id="UP000249081"/>
    </source>
</evidence>
<keyword evidence="10 12" id="KW-0694">RNA-binding</keyword>
<organism evidence="15 16">
    <name type="scientific">Shackletoniella antarctica</name>
    <dbReference type="NCBI Taxonomy" id="268115"/>
    <lineage>
        <taxon>Bacteria</taxon>
        <taxon>Bacillati</taxon>
        <taxon>Cyanobacteriota</taxon>
        <taxon>Cyanophyceae</taxon>
        <taxon>Oculatellales</taxon>
        <taxon>Oculatellaceae</taxon>
        <taxon>Shackletoniella</taxon>
    </lineage>
</organism>
<dbReference type="PROSITE" id="PS50142">
    <property type="entry name" value="RNASE_3_2"/>
    <property type="match status" value="1"/>
</dbReference>
<dbReference type="EC" id="3.1.26.3" evidence="12"/>
<comment type="subcellular location">
    <subcellularLocation>
        <location evidence="12">Cytoplasm</location>
    </subcellularLocation>
</comment>
<dbReference type="GO" id="GO:0006397">
    <property type="term" value="P:mRNA processing"/>
    <property type="evidence" value="ECO:0007669"/>
    <property type="project" value="UniProtKB-UniRule"/>
</dbReference>
<dbReference type="SUPFAM" id="SSF54768">
    <property type="entry name" value="dsRNA-binding domain-like"/>
    <property type="match status" value="1"/>
</dbReference>
<dbReference type="GO" id="GO:0019843">
    <property type="term" value="F:rRNA binding"/>
    <property type="evidence" value="ECO:0007669"/>
    <property type="project" value="UniProtKB-KW"/>
</dbReference>
<keyword evidence="6 12" id="KW-0479">Metal-binding</keyword>
<feature type="domain" description="DRBM" evidence="13">
    <location>
        <begin position="147"/>
        <end position="217"/>
    </location>
</feature>
<dbReference type="InterPro" id="IPR011907">
    <property type="entry name" value="RNase_III"/>
</dbReference>
<dbReference type="GO" id="GO:0006364">
    <property type="term" value="P:rRNA processing"/>
    <property type="evidence" value="ECO:0007669"/>
    <property type="project" value="UniProtKB-UniRule"/>
</dbReference>
<keyword evidence="7 12" id="KW-0255">Endonuclease</keyword>
<comment type="subunit">
    <text evidence="12">Homodimer.</text>
</comment>
<dbReference type="NCBIfam" id="TIGR02191">
    <property type="entry name" value="RNaseIII"/>
    <property type="match status" value="1"/>
</dbReference>
<dbReference type="InterPro" id="IPR036389">
    <property type="entry name" value="RNase_III_sf"/>
</dbReference>
<feature type="domain" description="RNase III" evidence="14">
    <location>
        <begin position="1"/>
        <end position="121"/>
    </location>
</feature>
<proteinExistence type="inferred from homology"/>
<dbReference type="Pfam" id="PF14622">
    <property type="entry name" value="Ribonucleas_3_3"/>
    <property type="match status" value="1"/>
</dbReference>
<dbReference type="InterPro" id="IPR000999">
    <property type="entry name" value="RNase_III_dom"/>
</dbReference>
<sequence>MDLPSFQNLALLRQALTHSSYANEHPSAGPDYERLEFLGDSILEFVVRDLLFARYPTMTEGDMSKRADGLVDEPRLAQLAVQMDIPEQMYLGAGAQHERHNPGVQADMFEAVIGAYRLDAGMAAAYDFVASIFSPLIDLALELSITDPVTELQEFVQAHWGGTLPSYVEKDRLGPDHAKVFIFEVLVGETSYGTGQGNSIKAARKNAAVEALRRLKG</sequence>
<dbReference type="AlphaFoldDB" id="A0A2W4VZM1"/>
<feature type="binding site" evidence="12">
    <location>
        <position position="110"/>
    </location>
    <ligand>
        <name>Mg(2+)</name>
        <dbReference type="ChEBI" id="CHEBI:18420"/>
    </ligand>
</feature>
<keyword evidence="9 12" id="KW-0460">Magnesium</keyword>
<evidence type="ECO:0000256" key="9">
    <source>
        <dbReference type="ARBA" id="ARBA00022842"/>
    </source>
</evidence>
<dbReference type="SMART" id="SM00535">
    <property type="entry name" value="RIBOc"/>
    <property type="match status" value="1"/>
</dbReference>
<dbReference type="SUPFAM" id="SSF69065">
    <property type="entry name" value="RNase III domain-like"/>
    <property type="match status" value="1"/>
</dbReference>
<evidence type="ECO:0000259" key="13">
    <source>
        <dbReference type="PROSITE" id="PS50137"/>
    </source>
</evidence>
<keyword evidence="8 12" id="KW-0378">Hydrolase</keyword>
<dbReference type="Gene3D" id="3.30.160.20">
    <property type="match status" value="1"/>
</dbReference>
<feature type="active site" evidence="12">
    <location>
        <position position="110"/>
    </location>
</feature>
<evidence type="ECO:0000256" key="11">
    <source>
        <dbReference type="ARBA" id="ARBA00049596"/>
    </source>
</evidence>
<keyword evidence="12" id="KW-0819">tRNA processing</keyword>
<evidence type="ECO:0000256" key="12">
    <source>
        <dbReference type="HAMAP-Rule" id="MF_00104"/>
    </source>
</evidence>
<feature type="active site" evidence="12">
    <location>
        <position position="40"/>
    </location>
</feature>
<dbReference type="GO" id="GO:0008033">
    <property type="term" value="P:tRNA processing"/>
    <property type="evidence" value="ECO:0007669"/>
    <property type="project" value="UniProtKB-KW"/>
</dbReference>
<comment type="catalytic activity">
    <reaction evidence="1 12">
        <text>Endonucleolytic cleavage to 5'-phosphomonoester.</text>
        <dbReference type="EC" id="3.1.26.3"/>
    </reaction>
</comment>
<evidence type="ECO:0000256" key="5">
    <source>
        <dbReference type="ARBA" id="ARBA00022722"/>
    </source>
</evidence>
<dbReference type="GO" id="GO:0005737">
    <property type="term" value="C:cytoplasm"/>
    <property type="evidence" value="ECO:0007669"/>
    <property type="project" value="UniProtKB-SubCell"/>
</dbReference>
<keyword evidence="12" id="KW-0699">rRNA-binding</keyword>
<evidence type="ECO:0000256" key="8">
    <source>
        <dbReference type="ARBA" id="ARBA00022801"/>
    </source>
</evidence>
<dbReference type="PANTHER" id="PTHR14950">
    <property type="entry name" value="DICER-RELATED"/>
    <property type="match status" value="1"/>
</dbReference>
<name>A0A2W4VZM1_9CYAN</name>
<dbReference type="SMART" id="SM00358">
    <property type="entry name" value="DSRM"/>
    <property type="match status" value="1"/>
</dbReference>
<dbReference type="PANTHER" id="PTHR14950:SF37">
    <property type="entry name" value="ENDORIBONUCLEASE DICER"/>
    <property type="match status" value="1"/>
</dbReference>
<dbReference type="CDD" id="cd00593">
    <property type="entry name" value="RIBOc"/>
    <property type="match status" value="1"/>
</dbReference>
<comment type="similarity">
    <text evidence="2">Belongs to the ribonuclease III family.</text>
</comment>